<name>E5ACD7_LEPMJ</name>
<reference evidence="2" key="1">
    <citation type="journal article" date="2011" name="Nat. Commun.">
        <title>Effector diversification within compartments of the Leptosphaeria maculans genome affected by Repeat-Induced Point mutations.</title>
        <authorList>
            <person name="Rouxel T."/>
            <person name="Grandaubert J."/>
            <person name="Hane J.K."/>
            <person name="Hoede C."/>
            <person name="van de Wouw A.P."/>
            <person name="Couloux A."/>
            <person name="Dominguez V."/>
            <person name="Anthouard V."/>
            <person name="Bally P."/>
            <person name="Bourras S."/>
            <person name="Cozijnsen A.J."/>
            <person name="Ciuffetti L.M."/>
            <person name="Degrave A."/>
            <person name="Dilmaghani A."/>
            <person name="Duret L."/>
            <person name="Fudal I."/>
            <person name="Goodwin S.B."/>
            <person name="Gout L."/>
            <person name="Glaser N."/>
            <person name="Linglin J."/>
            <person name="Kema G.H.J."/>
            <person name="Lapalu N."/>
            <person name="Lawrence C.B."/>
            <person name="May K."/>
            <person name="Meyer M."/>
            <person name="Ollivier B."/>
            <person name="Poulain J."/>
            <person name="Schoch C.L."/>
            <person name="Simon A."/>
            <person name="Spatafora J.W."/>
            <person name="Stachowiak A."/>
            <person name="Turgeon B.G."/>
            <person name="Tyler B.M."/>
            <person name="Vincent D."/>
            <person name="Weissenbach J."/>
            <person name="Amselem J."/>
            <person name="Quesneville H."/>
            <person name="Oliver R.P."/>
            <person name="Wincker P."/>
            <person name="Balesdent M.-H."/>
            <person name="Howlett B.J."/>
        </authorList>
    </citation>
    <scope>NUCLEOTIDE SEQUENCE [LARGE SCALE GENOMIC DNA]</scope>
    <source>
        <strain evidence="2">JN3 / isolate v23.1.3 / race Av1-4-5-6-7-8</strain>
    </source>
</reference>
<dbReference type="Proteomes" id="UP000002668">
    <property type="component" value="Genome"/>
</dbReference>
<dbReference type="InParanoid" id="E5ACD7"/>
<dbReference type="AlphaFoldDB" id="E5ACD7"/>
<sequence length="211" mass="23944">MYRFRSGNQTRRIDVSLSRHPQSIYSFIRVPAKPARVGTSMICITLRRTLDRPRSLSQTKPHLDSDTGIAEKRPSLTIYPSFGNGWHLSVPPFTAFHRFFQTPLSDHHKTLAGTIVSRNYTFPSLEIWARMSCIADKNPYKTPCLRICYLPLSQHAHTIAYLAGPISALHWASFHHFGQTVTSCSRIRRALYPQIIAIPRNKAATASLGER</sequence>
<dbReference type="HOGENOM" id="CLU_1305070_0_0_1"/>
<evidence type="ECO:0000313" key="1">
    <source>
        <dbReference type="EMBL" id="CBY02139.1"/>
    </source>
</evidence>
<protein>
    <submittedName>
        <fullName evidence="1">Predicted protein</fullName>
    </submittedName>
</protein>
<evidence type="ECO:0000313" key="2">
    <source>
        <dbReference type="Proteomes" id="UP000002668"/>
    </source>
</evidence>
<proteinExistence type="predicted"/>
<dbReference type="EMBL" id="FP929139">
    <property type="protein sequence ID" value="CBY02139.1"/>
    <property type="molecule type" value="Genomic_DNA"/>
</dbReference>
<keyword evidence="2" id="KW-1185">Reference proteome</keyword>
<organism evidence="1 2">
    <name type="scientific">Leptosphaeria maculans (strain JN3 / isolate v23.1.3 / race Av1-4-5-6-7-8)</name>
    <name type="common">Blackleg fungus</name>
    <name type="synonym">Phoma lingam</name>
    <dbReference type="NCBI Taxonomy" id="985895"/>
    <lineage>
        <taxon>Eukaryota</taxon>
        <taxon>Fungi</taxon>
        <taxon>Dikarya</taxon>
        <taxon>Ascomycota</taxon>
        <taxon>Pezizomycotina</taxon>
        <taxon>Dothideomycetes</taxon>
        <taxon>Pleosporomycetidae</taxon>
        <taxon>Pleosporales</taxon>
        <taxon>Pleosporineae</taxon>
        <taxon>Leptosphaeriaceae</taxon>
        <taxon>Plenodomus</taxon>
        <taxon>Plenodomus lingam/Leptosphaeria maculans species complex</taxon>
    </lineage>
</organism>
<dbReference type="VEuPathDB" id="FungiDB:LEMA_P009260.1"/>
<gene>
    <name evidence="1" type="ORF">LEMA_P009260.1</name>
</gene>
<accession>E5ACD7</accession>